<dbReference type="GO" id="GO:0004180">
    <property type="term" value="F:carboxypeptidase activity"/>
    <property type="evidence" value="ECO:0007669"/>
    <property type="project" value="UniProtKB-KW"/>
</dbReference>
<dbReference type="GO" id="GO:0030288">
    <property type="term" value="C:outer membrane-bounded periplasmic space"/>
    <property type="evidence" value="ECO:0007669"/>
    <property type="project" value="TreeGrafter"/>
</dbReference>
<dbReference type="InterPro" id="IPR008964">
    <property type="entry name" value="Invasin/intimin_cell_adhesion"/>
</dbReference>
<dbReference type="EMBL" id="PVTL01000003">
    <property type="protein sequence ID" value="PRY68883.1"/>
    <property type="molecule type" value="Genomic_DNA"/>
</dbReference>
<comment type="caution">
    <text evidence="1">The sequence shown here is derived from an EMBL/GenBank/DDBJ whole genome shotgun (WGS) entry which is preliminary data.</text>
</comment>
<keyword evidence="2" id="KW-1185">Reference proteome</keyword>
<dbReference type="RefSeq" id="WP_106211010.1">
    <property type="nucleotide sequence ID" value="NZ_PVTL01000003.1"/>
</dbReference>
<keyword evidence="1" id="KW-0645">Protease</keyword>
<dbReference type="OrthoDB" id="5143602at2"/>
<dbReference type="SUPFAM" id="SSF49464">
    <property type="entry name" value="Carboxypeptidase regulatory domain-like"/>
    <property type="match status" value="1"/>
</dbReference>
<keyword evidence="1" id="KW-0378">Hydrolase</keyword>
<dbReference type="SUPFAM" id="SSF49373">
    <property type="entry name" value="Invasin/intimin cell-adhesion fragments"/>
    <property type="match status" value="1"/>
</dbReference>
<sequence>MSTFRSSRTQREAARGRTLWLRSALVLLTTASLVAAMFTVATDSAPANAATAGVLTGTVTGAGGAPLEGIDVHLQRSGTSPDFASARTDASGRYSIDISQVEAFDYTLAFTDLTERYATEYWNGAATSSQAQFFRLTRTSEVSPKNAELELSARLSGVVTGSLPSLQVDGVSATLLAAQTGEKVASTTVNGGKFELRSVPAGSYKLYFSPANSSLESVYAGQFWRGASTWATAQTISIDAGSIQAGYDVGLVPGGGLSGTVTAEGTGAPIPSVYVSLTDPQGERIGNTVFTDSNGNYSFSTSLRADAYKVRFFANPTGATASFVTEYWQDALFESQAAPVVIAGTSAVVKDAQLAVGGSISGTVDLSSLAGATVARSATAYSFDAAVGEWLAQNSVQASPDGHYTITGLAPGTYRVGFEAHSSLGSLGRIFSGGAATVADATDVAVVGTTATPNIDMVLELDITRLDGPDRFDASASISKQSFAPGVQVAYVASGLNFPDALSGAPVAAQAGAPILLVQAGEIPASIKAELERLKPDRVVVLGGIDSVSEAVETQLDAYTTGTVTRLAGADRFAASAAISAESFGPGVATAYVANGLNFPDALAGAPAAAKNGSPILLVTPTSIPAEIEDELERLNADRIVVLGGVNSVSEAVKTNLASFTDGTVTRLAGDDRFSASADISSKNFAANAPIVYITNGLNFPDALSGAPVAGREEAPILLVAPNSLPESIADELYRLKPARIVILGGVNSVSPLVAGQLQDFIVIPES</sequence>
<dbReference type="Pfam" id="PF13620">
    <property type="entry name" value="CarboxypepD_reg"/>
    <property type="match status" value="1"/>
</dbReference>
<dbReference type="Gene3D" id="3.40.50.12090">
    <property type="match status" value="2"/>
</dbReference>
<dbReference type="AlphaFoldDB" id="A0A2T0VFB2"/>
<name>A0A2T0VFB2_9MICO</name>
<gene>
    <name evidence="1" type="ORF">B0I08_10388</name>
</gene>
<dbReference type="PANTHER" id="PTHR30032:SF8">
    <property type="entry name" value="GERMINATION-SPECIFIC N-ACETYLMURAMOYL-L-ALANINE AMIDASE"/>
    <property type="match status" value="1"/>
</dbReference>
<organism evidence="1 2">
    <name type="scientific">Glaciihabitans tibetensis</name>
    <dbReference type="NCBI Taxonomy" id="1266600"/>
    <lineage>
        <taxon>Bacteria</taxon>
        <taxon>Bacillati</taxon>
        <taxon>Actinomycetota</taxon>
        <taxon>Actinomycetes</taxon>
        <taxon>Micrococcales</taxon>
        <taxon>Microbacteriaceae</taxon>
        <taxon>Glaciihabitans</taxon>
    </lineage>
</organism>
<dbReference type="GO" id="GO:0005975">
    <property type="term" value="P:carbohydrate metabolic process"/>
    <property type="evidence" value="ECO:0007669"/>
    <property type="project" value="UniProtKB-ARBA"/>
</dbReference>
<dbReference type="InterPro" id="IPR008969">
    <property type="entry name" value="CarboxyPept-like_regulatory"/>
</dbReference>
<dbReference type="Gene3D" id="2.60.40.1120">
    <property type="entry name" value="Carboxypeptidase-like, regulatory domain"/>
    <property type="match status" value="1"/>
</dbReference>
<evidence type="ECO:0000313" key="2">
    <source>
        <dbReference type="Proteomes" id="UP000237983"/>
    </source>
</evidence>
<keyword evidence="1" id="KW-0121">Carboxypeptidase</keyword>
<protein>
    <submittedName>
        <fullName evidence="1">Carboxypeptidase family protein</fullName>
    </submittedName>
</protein>
<dbReference type="InterPro" id="IPR013783">
    <property type="entry name" value="Ig-like_fold"/>
</dbReference>
<dbReference type="Proteomes" id="UP000237983">
    <property type="component" value="Unassembled WGS sequence"/>
</dbReference>
<proteinExistence type="predicted"/>
<dbReference type="Gene3D" id="2.60.40.10">
    <property type="entry name" value="Immunoglobulins"/>
    <property type="match status" value="2"/>
</dbReference>
<dbReference type="Pfam" id="PF04122">
    <property type="entry name" value="CW_binding_2"/>
    <property type="match status" value="3"/>
</dbReference>
<reference evidence="1 2" key="1">
    <citation type="submission" date="2018-03" db="EMBL/GenBank/DDBJ databases">
        <title>Genomic Encyclopedia of Type Strains, Phase III (KMG-III): the genomes of soil and plant-associated and newly described type strains.</title>
        <authorList>
            <person name="Whitman W."/>
        </authorList>
    </citation>
    <scope>NUCLEOTIDE SEQUENCE [LARGE SCALE GENOMIC DNA]</scope>
    <source>
        <strain evidence="1 2">CGMCC 1.12484</strain>
    </source>
</reference>
<evidence type="ECO:0000313" key="1">
    <source>
        <dbReference type="EMBL" id="PRY68883.1"/>
    </source>
</evidence>
<dbReference type="PANTHER" id="PTHR30032">
    <property type="entry name" value="N-ACETYLMURAMOYL-L-ALANINE AMIDASE-RELATED"/>
    <property type="match status" value="1"/>
</dbReference>
<accession>A0A2T0VFB2</accession>
<dbReference type="InterPro" id="IPR007253">
    <property type="entry name" value="Cell_wall-bd_2"/>
</dbReference>
<dbReference type="InterPro" id="IPR051922">
    <property type="entry name" value="Bact_Sporulation_Assoc"/>
</dbReference>